<keyword evidence="10" id="KW-1185">Reference proteome</keyword>
<dbReference type="OrthoDB" id="9804865at2"/>
<evidence type="ECO:0000259" key="8">
    <source>
        <dbReference type="Pfam" id="PF00892"/>
    </source>
</evidence>
<keyword evidence="6 7" id="KW-0472">Membrane</keyword>
<feature type="transmembrane region" description="Helical" evidence="7">
    <location>
        <begin position="218"/>
        <end position="239"/>
    </location>
</feature>
<dbReference type="Gene3D" id="1.10.3730.20">
    <property type="match status" value="1"/>
</dbReference>
<reference evidence="10" key="1">
    <citation type="submission" date="2017-04" db="EMBL/GenBank/DDBJ databases">
        <authorList>
            <person name="Varghese N."/>
            <person name="Submissions S."/>
        </authorList>
    </citation>
    <scope>NUCLEOTIDE SEQUENCE [LARGE SCALE GENOMIC DNA]</scope>
    <source>
        <strain evidence="10">DSM 20463</strain>
    </source>
</reference>
<dbReference type="PANTHER" id="PTHR42920">
    <property type="entry name" value="OS03G0707200 PROTEIN-RELATED"/>
    <property type="match status" value="1"/>
</dbReference>
<dbReference type="Proteomes" id="UP000192368">
    <property type="component" value="Unassembled WGS sequence"/>
</dbReference>
<accession>A0A1W1V631</accession>
<dbReference type="Pfam" id="PF00892">
    <property type="entry name" value="EamA"/>
    <property type="match status" value="2"/>
</dbReference>
<proteinExistence type="inferred from homology"/>
<keyword evidence="3" id="KW-1003">Cell membrane</keyword>
<comment type="subcellular location">
    <subcellularLocation>
        <location evidence="1">Cell membrane</location>
        <topology evidence="1">Multi-pass membrane protein</topology>
    </subcellularLocation>
</comment>
<evidence type="ECO:0000256" key="6">
    <source>
        <dbReference type="ARBA" id="ARBA00023136"/>
    </source>
</evidence>
<keyword evidence="5 7" id="KW-1133">Transmembrane helix</keyword>
<dbReference type="AlphaFoldDB" id="A0A1W1V631"/>
<feature type="transmembrane region" description="Helical" evidence="7">
    <location>
        <begin position="187"/>
        <end position="206"/>
    </location>
</feature>
<feature type="transmembrane region" description="Helical" evidence="7">
    <location>
        <begin position="37"/>
        <end position="59"/>
    </location>
</feature>
<evidence type="ECO:0000256" key="7">
    <source>
        <dbReference type="SAM" id="Phobius"/>
    </source>
</evidence>
<dbReference type="InterPro" id="IPR037185">
    <property type="entry name" value="EmrE-like"/>
</dbReference>
<evidence type="ECO:0000256" key="1">
    <source>
        <dbReference type="ARBA" id="ARBA00004651"/>
    </source>
</evidence>
<evidence type="ECO:0000313" key="9">
    <source>
        <dbReference type="EMBL" id="SMB88521.1"/>
    </source>
</evidence>
<feature type="transmembrane region" description="Helical" evidence="7">
    <location>
        <begin position="245"/>
        <end position="267"/>
    </location>
</feature>
<dbReference type="EMBL" id="FWWR01000009">
    <property type="protein sequence ID" value="SMB88521.1"/>
    <property type="molecule type" value="Genomic_DNA"/>
</dbReference>
<organism evidence="9 10">
    <name type="scientific">Peptoniphilus asaccharolyticus DSM 20463</name>
    <dbReference type="NCBI Taxonomy" id="573058"/>
    <lineage>
        <taxon>Bacteria</taxon>
        <taxon>Bacillati</taxon>
        <taxon>Bacillota</taxon>
        <taxon>Tissierellia</taxon>
        <taxon>Tissierellales</taxon>
        <taxon>Peptoniphilaceae</taxon>
        <taxon>Peptoniphilus</taxon>
    </lineage>
</organism>
<dbReference type="SUPFAM" id="SSF103481">
    <property type="entry name" value="Multidrug resistance efflux transporter EmrE"/>
    <property type="match status" value="2"/>
</dbReference>
<dbReference type="PANTHER" id="PTHR42920:SF5">
    <property type="entry name" value="EAMA DOMAIN-CONTAINING PROTEIN"/>
    <property type="match status" value="1"/>
</dbReference>
<evidence type="ECO:0000256" key="5">
    <source>
        <dbReference type="ARBA" id="ARBA00022989"/>
    </source>
</evidence>
<dbReference type="InterPro" id="IPR051258">
    <property type="entry name" value="Diverse_Substrate_Transporter"/>
</dbReference>
<feature type="transmembrane region" description="Helical" evidence="7">
    <location>
        <begin position="104"/>
        <end position="123"/>
    </location>
</feature>
<evidence type="ECO:0000256" key="2">
    <source>
        <dbReference type="ARBA" id="ARBA00007362"/>
    </source>
</evidence>
<feature type="domain" description="EamA" evidence="8">
    <location>
        <begin position="156"/>
        <end position="287"/>
    </location>
</feature>
<feature type="transmembrane region" description="Helical" evidence="7">
    <location>
        <begin position="276"/>
        <end position="293"/>
    </location>
</feature>
<feature type="transmembrane region" description="Helical" evidence="7">
    <location>
        <begin position="80"/>
        <end position="98"/>
    </location>
</feature>
<comment type="similarity">
    <text evidence="2">Belongs to the EamA transporter family.</text>
</comment>
<feature type="domain" description="EamA" evidence="8">
    <location>
        <begin position="7"/>
        <end position="147"/>
    </location>
</feature>
<dbReference type="RefSeq" id="WP_084230957.1">
    <property type="nucleotide sequence ID" value="NZ_FWWR01000009.1"/>
</dbReference>
<keyword evidence="4 7" id="KW-0812">Transmembrane</keyword>
<evidence type="ECO:0000313" key="10">
    <source>
        <dbReference type="Proteomes" id="UP000192368"/>
    </source>
</evidence>
<dbReference type="STRING" id="573058.SAMN00017477_1416"/>
<dbReference type="InterPro" id="IPR000620">
    <property type="entry name" value="EamA_dom"/>
</dbReference>
<dbReference type="GO" id="GO:0005886">
    <property type="term" value="C:plasma membrane"/>
    <property type="evidence" value="ECO:0007669"/>
    <property type="project" value="UniProtKB-SubCell"/>
</dbReference>
<name>A0A1W1V631_PEPAS</name>
<sequence>MAKNKLKASIYLLLAAAIWGLTFVAQSKGMEHIGTMTFSTIRCLIGGAVTLAMSMNSFLKKRVLEEEGLIVDEAATRRGGLVTGIVLFFAMNIQQIGISQTTVGKAGFITTLYIIVVPIFMMFKGYKLTKKLMACIILAIYGVYLLSVKENLTIDRGDLIVFISTIFFSIHILVIAHYSPITDGLRLNAYQFIVCGILSMVFAVAFEQVTFEAIRMAIWSILYASIMSSAVAFTLQIIALRHIDAALSSLISSVESIFAALGGYLILGEVLSKRELIGCLLMFIAIVAAQLGTEKNEE</sequence>
<feature type="transmembrane region" description="Helical" evidence="7">
    <location>
        <begin position="159"/>
        <end position="181"/>
    </location>
</feature>
<evidence type="ECO:0000256" key="4">
    <source>
        <dbReference type="ARBA" id="ARBA00022692"/>
    </source>
</evidence>
<evidence type="ECO:0000256" key="3">
    <source>
        <dbReference type="ARBA" id="ARBA00022475"/>
    </source>
</evidence>
<gene>
    <name evidence="9" type="ORF">SAMN00017477_1416</name>
</gene>
<protein>
    <submittedName>
        <fullName evidence="9">EamA-like transporter family protein</fullName>
    </submittedName>
</protein>